<dbReference type="PRINTS" id="PR00092">
    <property type="entry name" value="TYROSINASE"/>
</dbReference>
<organism evidence="5 6">
    <name type="scientific">Tetradesmus obliquus</name>
    <name type="common">Green alga</name>
    <name type="synonym">Acutodesmus obliquus</name>
    <dbReference type="NCBI Taxonomy" id="3088"/>
    <lineage>
        <taxon>Eukaryota</taxon>
        <taxon>Viridiplantae</taxon>
        <taxon>Chlorophyta</taxon>
        <taxon>core chlorophytes</taxon>
        <taxon>Chlorophyceae</taxon>
        <taxon>CS clade</taxon>
        <taxon>Sphaeropleales</taxon>
        <taxon>Scenedesmaceae</taxon>
        <taxon>Tetradesmus</taxon>
    </lineage>
</organism>
<evidence type="ECO:0000256" key="3">
    <source>
        <dbReference type="SAM" id="MobiDB-lite"/>
    </source>
</evidence>
<dbReference type="InterPro" id="IPR002227">
    <property type="entry name" value="Tyrosinase_Cu-bd"/>
</dbReference>
<feature type="region of interest" description="Disordered" evidence="3">
    <location>
        <begin position="725"/>
        <end position="747"/>
    </location>
</feature>
<dbReference type="PROSITE" id="PS00498">
    <property type="entry name" value="TYROSINASE_2"/>
    <property type="match status" value="1"/>
</dbReference>
<feature type="region of interest" description="Disordered" evidence="3">
    <location>
        <begin position="1"/>
        <end position="401"/>
    </location>
</feature>
<gene>
    <name evidence="5" type="ORF">OEZ85_003516</name>
</gene>
<dbReference type="EMBL" id="CP126217">
    <property type="protein sequence ID" value="WIA18837.1"/>
    <property type="molecule type" value="Genomic_DNA"/>
</dbReference>
<keyword evidence="1" id="KW-0479">Metal-binding</keyword>
<feature type="compositionally biased region" description="Pro residues" evidence="3">
    <location>
        <begin position="125"/>
        <end position="139"/>
    </location>
</feature>
<sequence>MIGSGFSGSNISTNSSSGSSGNLSSAGLNSSISSSSSSSSSGDISSNGTSSNGNFTSSGNFSSSDVSGESSSSDSSSGGNFSNSSNFSSHGNSSSSSSSGGDSSSSSSSSSSSEIPGGPPTRELPAPPAANPTPVPPAQAPVSVPSTKTPVTAQPATALVKATPAKSPVAAPPASATVTAPPATAPGKATPAKAPGTAPPAKAPATATPTKSPVKAAPANPPATAPLATAPVKASPAKAPVAAPLASAPAVKAPVKAPAAKMPVTAPAAAKSPVQASPTNAPVTAPAAGKASVKASPAKQPVPAPAAAKAPVTAPAAAKTPATTPAAAKSPVTAPAAAKSPVTAPPTAKAPVKATPAKAPVTAPPTAKAPVKAPPAKKPVTAPPAKKPAVPPPPPKKVAARVQPRLSIHTISEMKDTNLYKIMYLLALDEFMNKGPADGDSSYHAIAGIHGAGGSYNGQSAPSAGFCLHENSAFGPWHRPYMRLFEMHLKNACSRVAKSFPLDRLRAEAEYICDTLRAPFWDATESPVPPILTQPNVKVLAVEKGQVKNVEIRNPLTYYVFRAMASSRRRTRMPGESISRDFNWVAAINSEAAALRSQSASFLFSNDWSCTNLGGRGGCTGNMEMIHNNVHNTIGGDMSTLSAAAWDPLFWLLHVNIDRLLVLHQIGTGDYFGLSNYEPFPEAAACGSNTQDCGYTYEERVAPPQTPTIGWSVGGSAQGAMRLAGNPNAIQNSNDSSDSQQGSVAISSVQSDAGRVQTYEPAAGISAGSNSTRLQQYLRQYINSLTGGYNGYSWSAVIDGLNPMALREHTYAMHVLVNDGACAEAGLPMTADGQRIDMLQLRKMDAYCGSNAGWNTMAPGMTSYRNVTVAININHCMAACGISPDVPAKDPTDPTQGPISSPITPSKLRVLCIEQSPSGEARDCTRQLAGKLSWNAGLGWAVLSERFVAGAQTFAARGTVRSTAAATAAAGGRVRPRGVPGANGHPQFLFVGKFEP</sequence>
<proteinExistence type="predicted"/>
<accession>A0ABY8UC38</accession>
<evidence type="ECO:0000313" key="6">
    <source>
        <dbReference type="Proteomes" id="UP001244341"/>
    </source>
</evidence>
<feature type="compositionally biased region" description="Low complexity" evidence="3">
    <location>
        <begin position="731"/>
        <end position="741"/>
    </location>
</feature>
<dbReference type="SUPFAM" id="SSF48056">
    <property type="entry name" value="Di-copper centre-containing domain"/>
    <property type="match status" value="1"/>
</dbReference>
<feature type="compositionally biased region" description="Low complexity" evidence="3">
    <location>
        <begin position="1"/>
        <end position="113"/>
    </location>
</feature>
<feature type="compositionally biased region" description="Low complexity" evidence="3">
    <location>
        <begin position="161"/>
        <end position="196"/>
    </location>
</feature>
<feature type="compositionally biased region" description="Pro residues" evidence="3">
    <location>
        <begin position="372"/>
        <end position="396"/>
    </location>
</feature>
<name>A0ABY8UC38_TETOB</name>
<reference evidence="5 6" key="1">
    <citation type="submission" date="2023-05" db="EMBL/GenBank/DDBJ databases">
        <title>A 100% complete, gapless, phased diploid assembly of the Scenedesmus obliquus UTEX 3031 genome.</title>
        <authorList>
            <person name="Biondi T.C."/>
            <person name="Hanschen E.R."/>
            <person name="Kwon T."/>
            <person name="Eng W."/>
            <person name="Kruse C.P.S."/>
            <person name="Koehler S.I."/>
            <person name="Kunde Y."/>
            <person name="Gleasner C.D."/>
            <person name="You Mak K.T."/>
            <person name="Polle J."/>
            <person name="Hovde B.T."/>
            <person name="Starkenburg S.R."/>
        </authorList>
    </citation>
    <scope>NUCLEOTIDE SEQUENCE [LARGE SCALE GENOMIC DNA]</scope>
    <source>
        <strain evidence="5 6">DOE0152z</strain>
    </source>
</reference>
<dbReference type="Gene3D" id="1.10.1280.10">
    <property type="entry name" value="Di-copper center containing domain from catechol oxidase"/>
    <property type="match status" value="1"/>
</dbReference>
<dbReference type="InterPro" id="IPR050316">
    <property type="entry name" value="Tyrosinase/Hemocyanin"/>
</dbReference>
<evidence type="ECO:0000256" key="2">
    <source>
        <dbReference type="ARBA" id="ARBA00023008"/>
    </source>
</evidence>
<feature type="compositionally biased region" description="Low complexity" evidence="3">
    <location>
        <begin position="293"/>
        <end position="371"/>
    </location>
</feature>
<protein>
    <recommendedName>
        <fullName evidence="4">Tyrosinase copper-binding domain-containing protein</fullName>
    </recommendedName>
</protein>
<evidence type="ECO:0000259" key="4">
    <source>
        <dbReference type="PROSITE" id="PS00498"/>
    </source>
</evidence>
<dbReference type="Proteomes" id="UP001244341">
    <property type="component" value="Chromosome 10b"/>
</dbReference>
<dbReference type="InterPro" id="IPR008922">
    <property type="entry name" value="Di-copper_centre_dom_sf"/>
</dbReference>
<dbReference type="Pfam" id="PF00264">
    <property type="entry name" value="Tyrosinase"/>
    <property type="match status" value="1"/>
</dbReference>
<keyword evidence="6" id="KW-1185">Reference proteome</keyword>
<feature type="domain" description="Tyrosinase copper-binding" evidence="4">
    <location>
        <begin position="647"/>
        <end position="658"/>
    </location>
</feature>
<feature type="compositionally biased region" description="Low complexity" evidence="3">
    <location>
        <begin position="203"/>
        <end position="218"/>
    </location>
</feature>
<keyword evidence="2" id="KW-0186">Copper</keyword>
<dbReference type="PANTHER" id="PTHR11474">
    <property type="entry name" value="TYROSINASE FAMILY MEMBER"/>
    <property type="match status" value="1"/>
</dbReference>
<feature type="compositionally biased region" description="Polar residues" evidence="3">
    <location>
        <begin position="146"/>
        <end position="155"/>
    </location>
</feature>
<evidence type="ECO:0000256" key="1">
    <source>
        <dbReference type="ARBA" id="ARBA00022723"/>
    </source>
</evidence>
<dbReference type="PANTHER" id="PTHR11474:SF76">
    <property type="entry name" value="SHKT DOMAIN-CONTAINING PROTEIN"/>
    <property type="match status" value="1"/>
</dbReference>
<feature type="compositionally biased region" description="Low complexity" evidence="3">
    <location>
        <begin position="225"/>
        <end position="271"/>
    </location>
</feature>
<evidence type="ECO:0000313" key="5">
    <source>
        <dbReference type="EMBL" id="WIA18837.1"/>
    </source>
</evidence>